<dbReference type="InterPro" id="IPR037439">
    <property type="entry name" value="Branching_enzy"/>
</dbReference>
<dbReference type="EMBL" id="VFPU01000003">
    <property type="protein sequence ID" value="TQM90749.1"/>
    <property type="molecule type" value="Genomic_DNA"/>
</dbReference>
<dbReference type="Gene3D" id="2.60.40.10">
    <property type="entry name" value="Immunoglobulins"/>
    <property type="match status" value="1"/>
</dbReference>
<evidence type="ECO:0000313" key="7">
    <source>
        <dbReference type="EMBL" id="TQM90749.1"/>
    </source>
</evidence>
<evidence type="ECO:0000256" key="5">
    <source>
        <dbReference type="PIRSR" id="PIRSR000463-1"/>
    </source>
</evidence>
<reference evidence="7 8" key="1">
    <citation type="submission" date="2019-06" db="EMBL/GenBank/DDBJ databases">
        <title>Sequencing the genomes of 1000 actinobacteria strains.</title>
        <authorList>
            <person name="Klenk H.-P."/>
        </authorList>
    </citation>
    <scope>NUCLEOTIDE SEQUENCE [LARGE SCALE GENOMIC DNA]</scope>
    <source>
        <strain evidence="7 8">DSM 12362</strain>
    </source>
</reference>
<dbReference type="InterPro" id="IPR014756">
    <property type="entry name" value="Ig_E-set"/>
</dbReference>
<dbReference type="CDD" id="cd11325">
    <property type="entry name" value="AmyAc_GTHase"/>
    <property type="match status" value="1"/>
</dbReference>
<dbReference type="RefSeq" id="WP_238329831.1">
    <property type="nucleotide sequence ID" value="NZ_BAAAIL010000005.1"/>
</dbReference>
<evidence type="ECO:0000259" key="6">
    <source>
        <dbReference type="SMART" id="SM00642"/>
    </source>
</evidence>
<dbReference type="Gene3D" id="2.60.40.1180">
    <property type="entry name" value="Golgi alpha-mannosidase II"/>
    <property type="match status" value="1"/>
</dbReference>
<comment type="caution">
    <text evidence="7">The sequence shown here is derived from an EMBL/GenBank/DDBJ whole genome shotgun (WGS) entry which is preliminary data.</text>
</comment>
<keyword evidence="8" id="KW-1185">Reference proteome</keyword>
<dbReference type="InterPro" id="IPR004193">
    <property type="entry name" value="Glyco_hydro_13_N"/>
</dbReference>
<organism evidence="7 8">
    <name type="scientific">Ornithinimicrobium humiphilum</name>
    <dbReference type="NCBI Taxonomy" id="125288"/>
    <lineage>
        <taxon>Bacteria</taxon>
        <taxon>Bacillati</taxon>
        <taxon>Actinomycetota</taxon>
        <taxon>Actinomycetes</taxon>
        <taxon>Micrococcales</taxon>
        <taxon>Ornithinimicrobiaceae</taxon>
        <taxon>Ornithinimicrobium</taxon>
    </lineage>
</organism>
<feature type="active site" description="Nucleophile" evidence="5">
    <location>
        <position position="282"/>
    </location>
</feature>
<proteinExistence type="inferred from homology"/>
<dbReference type="SUPFAM" id="SSF51011">
    <property type="entry name" value="Glycosyl hydrolase domain"/>
    <property type="match status" value="1"/>
</dbReference>
<dbReference type="PANTHER" id="PTHR43651:SF11">
    <property type="entry name" value="MALTO-OLIGOSYLTREHALOSE TREHALOHYDROLASE"/>
    <property type="match status" value="1"/>
</dbReference>
<feature type="active site" description="Proton donor" evidence="5">
    <location>
        <position position="323"/>
    </location>
</feature>
<name>A0A543K6P5_9MICO</name>
<gene>
    <name evidence="7" type="ORF">FB476_3132</name>
</gene>
<dbReference type="PIRSF" id="PIRSF000463">
    <property type="entry name" value="GlgB"/>
    <property type="match status" value="1"/>
</dbReference>
<dbReference type="GO" id="GO:0004553">
    <property type="term" value="F:hydrolase activity, hydrolyzing O-glycosyl compounds"/>
    <property type="evidence" value="ECO:0007669"/>
    <property type="project" value="InterPro"/>
</dbReference>
<comment type="catalytic activity">
    <reaction evidence="1">
        <text>Transfers a segment of a (1-&gt;4)-alpha-D-glucan chain to a primary hydroxy group in a similar glucan chain.</text>
        <dbReference type="EC" id="2.4.1.18"/>
    </reaction>
</comment>
<feature type="domain" description="Glycosyl hydrolase family 13 catalytic" evidence="6">
    <location>
        <begin position="122"/>
        <end position="469"/>
    </location>
</feature>
<sequence>MSEHRPGMGAFPVDGGFAFRVWAPHADAVAVVGDFNGWDGSAHPMTAEENGHWYAEVPGAEHGQEYQFLLTNGEASFLRIDPRALAVTNSVGNGILYDQGRFDWEGDERFDTPAQHELVIYETHIGSFMPTPEGGPADLHDLSGRLDYLHGLGVNAIELMPLMEFAGDYSWGYNPAHVFAVEHTYGGPDALKTFVREAHRHGIAVLVDVVYNHFGPSDLSLWQFDGWSEDGKGGIYFYNDERSNTPWGDTRPDYGRPEVRAFILDNARMWLRDYHADGLRLDMTPYMRHVDGFSGDIPEGWATMRAVGELVRTEFPGRLAIAEDLHAEPAVTSVEEGGAAMHAQWDSEFVHPVREALITPADEDRSVPAVAKAVLHRYQHAFDRVVYVESHDEVANGKARITTEVAGDDSDGWHAQKRATLGAALVLTAPGMPMLFQGQEFLEDEWFRDTVPLDWERAWAFRDITQLFRDLVSMRRNLDGTSAGLTGPNTTLVTLDDDANLLAYVRSTDDDQHVLVAINLTAEPVQREVEVPGSHWRLVLNTDARRYSQLFGDHPTPDLVVEDGRAMLDIGPYSAALFLPA</sequence>
<dbReference type="SMART" id="SM00642">
    <property type="entry name" value="Aamy"/>
    <property type="match status" value="1"/>
</dbReference>
<dbReference type="InterPro" id="IPR013780">
    <property type="entry name" value="Glyco_hydro_b"/>
</dbReference>
<evidence type="ECO:0000256" key="4">
    <source>
        <dbReference type="ARBA" id="ARBA00022679"/>
    </source>
</evidence>
<dbReference type="Gene3D" id="3.20.20.80">
    <property type="entry name" value="Glycosidases"/>
    <property type="match status" value="1"/>
</dbReference>
<dbReference type="GO" id="GO:0003844">
    <property type="term" value="F:1,4-alpha-glucan branching enzyme activity"/>
    <property type="evidence" value="ECO:0007669"/>
    <property type="project" value="UniProtKB-EC"/>
</dbReference>
<evidence type="ECO:0000256" key="1">
    <source>
        <dbReference type="ARBA" id="ARBA00000826"/>
    </source>
</evidence>
<comment type="similarity">
    <text evidence="2">Belongs to the glycosyl hydrolase 13 family. GlgB subfamily.</text>
</comment>
<evidence type="ECO:0000313" key="8">
    <source>
        <dbReference type="Proteomes" id="UP000315133"/>
    </source>
</evidence>
<dbReference type="Proteomes" id="UP000315133">
    <property type="component" value="Unassembled WGS sequence"/>
</dbReference>
<keyword evidence="7" id="KW-0378">Hydrolase</keyword>
<dbReference type="PANTHER" id="PTHR43651">
    <property type="entry name" value="1,4-ALPHA-GLUCAN-BRANCHING ENZYME"/>
    <property type="match status" value="1"/>
</dbReference>
<keyword evidence="4" id="KW-0808">Transferase</keyword>
<dbReference type="AlphaFoldDB" id="A0A543K6P5"/>
<dbReference type="Pfam" id="PF00128">
    <property type="entry name" value="Alpha-amylase"/>
    <property type="match status" value="2"/>
</dbReference>
<dbReference type="SUPFAM" id="SSF51445">
    <property type="entry name" value="(Trans)glycosidases"/>
    <property type="match status" value="1"/>
</dbReference>
<protein>
    <recommendedName>
        <fullName evidence="3">1,4-alpha-glucan branching enzyme</fullName>
        <ecNumber evidence="3">2.4.1.18</ecNumber>
    </recommendedName>
</protein>
<dbReference type="Pfam" id="PF02806">
    <property type="entry name" value="Alpha-amylase_C"/>
    <property type="match status" value="1"/>
</dbReference>
<dbReference type="InterPro" id="IPR017853">
    <property type="entry name" value="GH"/>
</dbReference>
<dbReference type="InterPro" id="IPR044143">
    <property type="entry name" value="GlgB_N_E_set_prok"/>
</dbReference>
<evidence type="ECO:0000256" key="3">
    <source>
        <dbReference type="ARBA" id="ARBA00012541"/>
    </source>
</evidence>
<dbReference type="InterPro" id="IPR006047">
    <property type="entry name" value="GH13_cat_dom"/>
</dbReference>
<dbReference type="Pfam" id="PF02922">
    <property type="entry name" value="CBM_48"/>
    <property type="match status" value="1"/>
</dbReference>
<dbReference type="CDD" id="cd02855">
    <property type="entry name" value="E_set_GBE_prok_N"/>
    <property type="match status" value="1"/>
</dbReference>
<dbReference type="GO" id="GO:0043169">
    <property type="term" value="F:cation binding"/>
    <property type="evidence" value="ECO:0007669"/>
    <property type="project" value="InterPro"/>
</dbReference>
<accession>A0A543K6P5</accession>
<evidence type="ECO:0000256" key="2">
    <source>
        <dbReference type="ARBA" id="ARBA00009000"/>
    </source>
</evidence>
<dbReference type="EC" id="2.4.1.18" evidence="3"/>
<dbReference type="InterPro" id="IPR013783">
    <property type="entry name" value="Ig-like_fold"/>
</dbReference>
<dbReference type="SUPFAM" id="SSF81296">
    <property type="entry name" value="E set domains"/>
    <property type="match status" value="1"/>
</dbReference>
<dbReference type="GO" id="GO:0005978">
    <property type="term" value="P:glycogen biosynthetic process"/>
    <property type="evidence" value="ECO:0007669"/>
    <property type="project" value="InterPro"/>
</dbReference>
<dbReference type="InterPro" id="IPR006048">
    <property type="entry name" value="A-amylase/branching_C"/>
</dbReference>